<dbReference type="OrthoDB" id="9767864at2"/>
<dbReference type="EMBL" id="PDUD01000018">
    <property type="protein sequence ID" value="PHN06368.1"/>
    <property type="molecule type" value="Genomic_DNA"/>
</dbReference>
<evidence type="ECO:0000256" key="1">
    <source>
        <dbReference type="ARBA" id="ARBA00008005"/>
    </source>
</evidence>
<protein>
    <submittedName>
        <fullName evidence="3">Phage tail protein</fullName>
    </submittedName>
</protein>
<dbReference type="Gene3D" id="3.40.50.11780">
    <property type="match status" value="1"/>
</dbReference>
<organism evidence="3 4">
    <name type="scientific">Flavilitoribacter nigricans (strain ATCC 23147 / DSM 23189 / NBRC 102662 / NCIMB 1420 / SS-2)</name>
    <name type="common">Lewinella nigricans</name>
    <dbReference type="NCBI Taxonomy" id="1122177"/>
    <lineage>
        <taxon>Bacteria</taxon>
        <taxon>Pseudomonadati</taxon>
        <taxon>Bacteroidota</taxon>
        <taxon>Saprospiria</taxon>
        <taxon>Saprospirales</taxon>
        <taxon>Lewinellaceae</taxon>
        <taxon>Flavilitoribacter</taxon>
    </lineage>
</organism>
<dbReference type="RefSeq" id="WP_099150351.1">
    <property type="nucleotide sequence ID" value="NZ_PDUD01000018.1"/>
</dbReference>
<dbReference type="InterPro" id="IPR020287">
    <property type="entry name" value="Tail_sheath_C"/>
</dbReference>
<dbReference type="InterPro" id="IPR052042">
    <property type="entry name" value="Tail_sheath_structural"/>
</dbReference>
<evidence type="ECO:0000313" key="3">
    <source>
        <dbReference type="EMBL" id="PHN06368.1"/>
    </source>
</evidence>
<feature type="domain" description="Tail sheath protein C-terminal" evidence="2">
    <location>
        <begin position="391"/>
        <end position="495"/>
    </location>
</feature>
<evidence type="ECO:0000259" key="2">
    <source>
        <dbReference type="Pfam" id="PF17482"/>
    </source>
</evidence>
<reference evidence="3 4" key="1">
    <citation type="submission" date="2017-10" db="EMBL/GenBank/DDBJ databases">
        <title>The draft genome sequence of Lewinella nigricans NBRC 102662.</title>
        <authorList>
            <person name="Wang K."/>
        </authorList>
    </citation>
    <scope>NUCLEOTIDE SEQUENCE [LARGE SCALE GENOMIC DNA]</scope>
    <source>
        <strain evidence="3 4">NBRC 102662</strain>
    </source>
</reference>
<dbReference type="Proteomes" id="UP000223913">
    <property type="component" value="Unassembled WGS sequence"/>
</dbReference>
<dbReference type="PANTHER" id="PTHR35861">
    <property type="match status" value="1"/>
</dbReference>
<sequence length="502" mass="54619">MPSYKTPGVYVEEISLLPPSVAQVETAIPAFIGYTQSGPTLSPTRIKSLVEFQDIFGGPAKALPDFVVETSGGVTTVKMKDGANPPTAISIPNTPVYCLYYALRMYFANGGGPCYIVSAGAYKATPGVDFEELNAGLTVLRKEDEPTLILFPDIHNLTDATQYHNLYVNAMQQCADLQDRFTICDVRPAAPASTDPINDAAKTFRDNIGTGNLKYGAAYFPDLITSLGYEYRESEVVVNIDLGGGAADIQLNYTEIEIADAMAEAKEGIADPVAAQVAADAKAAELRAKSLFHQDNATYFAIRRLIDSINLILAPSSSIAGIYARTDSTRGVWKSPANVSLNSVRQPAVLIASADQENLNIHSTGKSINAIRFFTGKGVLVWGARTLAGNNNEWKYVSVRRFYNMVEESVKKATEAFVFEPNDANTWVKVRAMIENFLVLQWRAGALMGATPEEAFFVKVGLGTTMTSIDVLEGRMIVEIGMAVVRPAEFIILRFSHKMMEV</sequence>
<evidence type="ECO:0000313" key="4">
    <source>
        <dbReference type="Proteomes" id="UP000223913"/>
    </source>
</evidence>
<gene>
    <name evidence="3" type="ORF">CRP01_12425</name>
</gene>
<name>A0A2D0ND87_FLAN2</name>
<comment type="similarity">
    <text evidence="1">Belongs to the myoviridae tail sheath protein family.</text>
</comment>
<dbReference type="PANTHER" id="PTHR35861:SF1">
    <property type="entry name" value="PHAGE TAIL SHEATH PROTEIN"/>
    <property type="match status" value="1"/>
</dbReference>
<keyword evidence="4" id="KW-1185">Reference proteome</keyword>
<dbReference type="Pfam" id="PF17482">
    <property type="entry name" value="Phage_sheath_1C"/>
    <property type="match status" value="1"/>
</dbReference>
<proteinExistence type="inferred from homology"/>
<dbReference type="AlphaFoldDB" id="A0A2D0ND87"/>
<accession>A0A2D0ND87</accession>
<comment type="caution">
    <text evidence="3">The sequence shown here is derived from an EMBL/GenBank/DDBJ whole genome shotgun (WGS) entry which is preliminary data.</text>
</comment>